<dbReference type="OrthoDB" id="5525206at2"/>
<sequence length="166" mass="16953">MRTSLVLLATLTTSLPACSVSGPREPAPALDPIPAAPAAAPAASPASAPGESPRAQPPAADASLGTWRSSACAPRRYERVISLAEDGSFTAEDRVSPCPPQVRCIWSGIIHRKGTFQRSGDTLSLSVADASHGPGGQPFPATLTVDPRTGALVETGGDGAPCPYER</sequence>
<dbReference type="AlphaFoldDB" id="A0A4P2PY81"/>
<organism evidence="3 4">
    <name type="scientific">Sorangium cellulosum</name>
    <name type="common">Polyangium cellulosum</name>
    <dbReference type="NCBI Taxonomy" id="56"/>
    <lineage>
        <taxon>Bacteria</taxon>
        <taxon>Pseudomonadati</taxon>
        <taxon>Myxococcota</taxon>
        <taxon>Polyangia</taxon>
        <taxon>Polyangiales</taxon>
        <taxon>Polyangiaceae</taxon>
        <taxon>Sorangium</taxon>
    </lineage>
</organism>
<evidence type="ECO:0000313" key="4">
    <source>
        <dbReference type="Proteomes" id="UP000295781"/>
    </source>
</evidence>
<feature type="region of interest" description="Disordered" evidence="1">
    <location>
        <begin position="16"/>
        <end position="68"/>
    </location>
</feature>
<evidence type="ECO:0000313" key="3">
    <source>
        <dbReference type="EMBL" id="AUX21740.1"/>
    </source>
</evidence>
<keyword evidence="2" id="KW-0732">Signal</keyword>
<evidence type="ECO:0000256" key="1">
    <source>
        <dbReference type="SAM" id="MobiDB-lite"/>
    </source>
</evidence>
<feature type="compositionally biased region" description="Pro residues" evidence="1">
    <location>
        <begin position="25"/>
        <end position="35"/>
    </location>
</feature>
<feature type="chain" id="PRO_5020209877" description="Secreted protein" evidence="2">
    <location>
        <begin position="20"/>
        <end position="166"/>
    </location>
</feature>
<dbReference type="RefSeq" id="WP_129347017.1">
    <property type="nucleotide sequence ID" value="NZ_CP012670.1"/>
</dbReference>
<dbReference type="EMBL" id="CP012670">
    <property type="protein sequence ID" value="AUX21740.1"/>
    <property type="molecule type" value="Genomic_DNA"/>
</dbReference>
<proteinExistence type="predicted"/>
<accession>A0A4P2PY81</accession>
<evidence type="ECO:0008006" key="5">
    <source>
        <dbReference type="Google" id="ProtNLM"/>
    </source>
</evidence>
<evidence type="ECO:0000256" key="2">
    <source>
        <dbReference type="SAM" id="SignalP"/>
    </source>
</evidence>
<name>A0A4P2PY81_SORCE</name>
<feature type="signal peptide" evidence="2">
    <location>
        <begin position="1"/>
        <end position="19"/>
    </location>
</feature>
<reference evidence="3 4" key="1">
    <citation type="submission" date="2015-09" db="EMBL/GenBank/DDBJ databases">
        <title>Sorangium comparison.</title>
        <authorList>
            <person name="Zaburannyi N."/>
            <person name="Bunk B."/>
            <person name="Overmann J."/>
            <person name="Mueller R."/>
        </authorList>
    </citation>
    <scope>NUCLEOTIDE SEQUENCE [LARGE SCALE GENOMIC DNA]</scope>
    <source>
        <strain evidence="3 4">So ceGT47</strain>
    </source>
</reference>
<feature type="compositionally biased region" description="Low complexity" evidence="1">
    <location>
        <begin position="36"/>
        <end position="54"/>
    </location>
</feature>
<feature type="region of interest" description="Disordered" evidence="1">
    <location>
        <begin position="134"/>
        <end position="166"/>
    </location>
</feature>
<dbReference type="Proteomes" id="UP000295781">
    <property type="component" value="Chromosome"/>
</dbReference>
<protein>
    <recommendedName>
        <fullName evidence="5">Secreted protein</fullName>
    </recommendedName>
</protein>
<gene>
    <name evidence="3" type="ORF">SOCEGT47_022270</name>
</gene>